<keyword evidence="4" id="KW-0949">S-adenosyl-L-methionine</keyword>
<dbReference type="GO" id="GO:0071424">
    <property type="term" value="F:rRNA (cytosine-N4-)-methyltransferase activity"/>
    <property type="evidence" value="ECO:0007669"/>
    <property type="project" value="TreeGrafter"/>
</dbReference>
<comment type="caution">
    <text evidence="6">The sequence shown here is derived from an EMBL/GenBank/DDBJ whole genome shotgun (WGS) entry which is preliminary data.</text>
</comment>
<dbReference type="Gene3D" id="3.40.50.150">
    <property type="entry name" value="Vaccinia Virus protein VP39"/>
    <property type="match status" value="1"/>
</dbReference>
<evidence type="ECO:0000256" key="2">
    <source>
        <dbReference type="ARBA" id="ARBA00022603"/>
    </source>
</evidence>
<organism evidence="6 7">
    <name type="scientific">Rhodosorus marinus</name>
    <dbReference type="NCBI Taxonomy" id="101924"/>
    <lineage>
        <taxon>Eukaryota</taxon>
        <taxon>Rhodophyta</taxon>
        <taxon>Stylonematophyceae</taxon>
        <taxon>Stylonematales</taxon>
        <taxon>Stylonemataceae</taxon>
        <taxon>Rhodosorus</taxon>
    </lineage>
</organism>
<accession>A0AAV8UQ52</accession>
<dbReference type="PANTHER" id="PTHR11265">
    <property type="entry name" value="S-ADENOSYL-METHYLTRANSFERASE MRAW"/>
    <property type="match status" value="1"/>
</dbReference>
<evidence type="ECO:0000313" key="7">
    <source>
        <dbReference type="Proteomes" id="UP001157974"/>
    </source>
</evidence>
<protein>
    <recommendedName>
        <fullName evidence="8">16S rRNA (Cytosine(1402)-N(4))-methyltransferase</fullName>
    </recommendedName>
</protein>
<dbReference type="Gene3D" id="1.10.150.170">
    <property type="entry name" value="Putative methyltransferase TM0872, insert domain"/>
    <property type="match status" value="1"/>
</dbReference>
<evidence type="ECO:0000256" key="1">
    <source>
        <dbReference type="ARBA" id="ARBA00010396"/>
    </source>
</evidence>
<name>A0AAV8UQ52_9RHOD</name>
<dbReference type="SUPFAM" id="SSF53335">
    <property type="entry name" value="S-adenosyl-L-methionine-dependent methyltransferases"/>
    <property type="match status" value="1"/>
</dbReference>
<proteinExistence type="inferred from homology"/>
<evidence type="ECO:0008006" key="8">
    <source>
        <dbReference type="Google" id="ProtNLM"/>
    </source>
</evidence>
<dbReference type="HAMAP" id="MF_01007">
    <property type="entry name" value="16SrRNA_methyltr_H"/>
    <property type="match status" value="1"/>
</dbReference>
<dbReference type="NCBIfam" id="TIGR00006">
    <property type="entry name" value="16S rRNA (cytosine(1402)-N(4))-methyltransferase RsmH"/>
    <property type="match status" value="1"/>
</dbReference>
<comment type="similarity">
    <text evidence="1">Belongs to the methyltransferase superfamily. RsmH family.</text>
</comment>
<sequence length="353" mass="39436">MAVLGWVQSVPSFQAGAKKRSCSRHGARLRCSIESLHVPVLIDEVLELYQGRRFEVFVDGTIGAGGHASKLLSSCDIDLYIGLDQDETALAIASERLSKYGDKVKLVQSNFRDLERVLSQFTVAQGEVDGILLDIGVSSMQIDTAERGFSFISNGPLDMRMNRKNGLSAGDVVNSFAVEELTRIFQEYGEDPQSRRMARSVAAFRETKQILTTFELTEALLGAKWANGNRPRGYPFKNHPATRVFQALRIFVNRELEVLEDSLPSAIKLLRPGFGRLGVITFHSLEDRIVKIAFRESAKAIGGVTHLTRKPIVPTKEECVSNPRSRSAKLRAVERLLEDEEPTGRRNKYKKDR</sequence>
<reference evidence="6 7" key="1">
    <citation type="journal article" date="2023" name="Nat. Commun.">
        <title>Origin of minicircular mitochondrial genomes in red algae.</title>
        <authorList>
            <person name="Lee Y."/>
            <person name="Cho C.H."/>
            <person name="Lee Y.M."/>
            <person name="Park S.I."/>
            <person name="Yang J.H."/>
            <person name="West J.A."/>
            <person name="Bhattacharya D."/>
            <person name="Yoon H.S."/>
        </authorList>
    </citation>
    <scope>NUCLEOTIDE SEQUENCE [LARGE SCALE GENOMIC DNA]</scope>
    <source>
        <strain evidence="6 7">CCMP1338</strain>
        <tissue evidence="6">Whole cell</tissue>
    </source>
</reference>
<evidence type="ECO:0000313" key="6">
    <source>
        <dbReference type="EMBL" id="KAJ8904604.1"/>
    </source>
</evidence>
<dbReference type="GO" id="GO:0070475">
    <property type="term" value="P:rRNA base methylation"/>
    <property type="evidence" value="ECO:0007669"/>
    <property type="project" value="TreeGrafter"/>
</dbReference>
<keyword evidence="2" id="KW-0489">Methyltransferase</keyword>
<dbReference type="InterPro" id="IPR002903">
    <property type="entry name" value="RsmH"/>
</dbReference>
<keyword evidence="3" id="KW-0808">Transferase</keyword>
<dbReference type="PIRSF" id="PIRSF004486">
    <property type="entry name" value="MraW"/>
    <property type="match status" value="1"/>
</dbReference>
<feature type="region of interest" description="Disordered" evidence="5">
    <location>
        <begin position="331"/>
        <end position="353"/>
    </location>
</feature>
<evidence type="ECO:0000256" key="5">
    <source>
        <dbReference type="SAM" id="MobiDB-lite"/>
    </source>
</evidence>
<dbReference type="SUPFAM" id="SSF81799">
    <property type="entry name" value="Putative methyltransferase TM0872, insert domain"/>
    <property type="match status" value="1"/>
</dbReference>
<dbReference type="Proteomes" id="UP001157974">
    <property type="component" value="Unassembled WGS sequence"/>
</dbReference>
<keyword evidence="7" id="KW-1185">Reference proteome</keyword>
<evidence type="ECO:0000256" key="3">
    <source>
        <dbReference type="ARBA" id="ARBA00022679"/>
    </source>
</evidence>
<gene>
    <name evidence="6" type="ORF">NDN08_001122</name>
</gene>
<dbReference type="PANTHER" id="PTHR11265:SF0">
    <property type="entry name" value="12S RRNA N4-METHYLCYTIDINE METHYLTRANSFERASE"/>
    <property type="match status" value="1"/>
</dbReference>
<evidence type="ECO:0000256" key="4">
    <source>
        <dbReference type="ARBA" id="ARBA00022691"/>
    </source>
</evidence>
<dbReference type="EMBL" id="JAMWBK010000005">
    <property type="protein sequence ID" value="KAJ8904604.1"/>
    <property type="molecule type" value="Genomic_DNA"/>
</dbReference>
<dbReference type="InterPro" id="IPR029063">
    <property type="entry name" value="SAM-dependent_MTases_sf"/>
</dbReference>
<dbReference type="Pfam" id="PF01795">
    <property type="entry name" value="Methyltransf_5"/>
    <property type="match status" value="1"/>
</dbReference>
<dbReference type="AlphaFoldDB" id="A0AAV8UQ52"/>
<dbReference type="InterPro" id="IPR023397">
    <property type="entry name" value="SAM-dep_MeTrfase_MraW_recog"/>
</dbReference>